<feature type="compositionally biased region" description="Basic and acidic residues" evidence="2">
    <location>
        <begin position="14"/>
        <end position="33"/>
    </location>
</feature>
<dbReference type="Proteomes" id="UP000292695">
    <property type="component" value="Unassembled WGS sequence"/>
</dbReference>
<dbReference type="AlphaFoldDB" id="A0A4R0IY79"/>
<evidence type="ECO:0000256" key="1">
    <source>
        <dbReference type="PROSITE-ProRule" id="PRU01251"/>
    </source>
</evidence>
<keyword evidence="1" id="KW-0677">Repeat</keyword>
<name>A0A4R0IY79_9ACTN</name>
<gene>
    <name evidence="4" type="ORF">E0H50_17790</name>
</gene>
<dbReference type="OrthoDB" id="3290891at2"/>
<evidence type="ECO:0000313" key="5">
    <source>
        <dbReference type="Proteomes" id="UP000292695"/>
    </source>
</evidence>
<feature type="region of interest" description="Disordered" evidence="2">
    <location>
        <begin position="1"/>
        <end position="41"/>
    </location>
</feature>
<sequence length="104" mass="11645">MPGLRRHQAGIDPAEQHPQPRPDDIRYPLHEPHPSPGARVNPRLRRAAGAIARDRNHDFIGTEHLLLAFYRDQAGIATKILLEQGLEESAAWTDVRAALEGFTK</sequence>
<dbReference type="EMBL" id="SJKA01000005">
    <property type="protein sequence ID" value="TCC33785.1"/>
    <property type="molecule type" value="Genomic_DNA"/>
</dbReference>
<organism evidence="4 5">
    <name type="scientific">Kribbella sindirgiensis</name>
    <dbReference type="NCBI Taxonomy" id="1124744"/>
    <lineage>
        <taxon>Bacteria</taxon>
        <taxon>Bacillati</taxon>
        <taxon>Actinomycetota</taxon>
        <taxon>Actinomycetes</taxon>
        <taxon>Propionibacteriales</taxon>
        <taxon>Kribbellaceae</taxon>
        <taxon>Kribbella</taxon>
    </lineage>
</organism>
<evidence type="ECO:0000259" key="3">
    <source>
        <dbReference type="PROSITE" id="PS51903"/>
    </source>
</evidence>
<dbReference type="Pfam" id="PF02861">
    <property type="entry name" value="Clp_N"/>
    <property type="match status" value="1"/>
</dbReference>
<accession>A0A4R0IY79</accession>
<dbReference type="Gene3D" id="1.10.1780.10">
    <property type="entry name" value="Clp, N-terminal domain"/>
    <property type="match status" value="1"/>
</dbReference>
<dbReference type="PROSITE" id="PS51903">
    <property type="entry name" value="CLP_R"/>
    <property type="match status" value="1"/>
</dbReference>
<dbReference type="InterPro" id="IPR004176">
    <property type="entry name" value="Clp_R_N"/>
</dbReference>
<comment type="caution">
    <text evidence="4">The sequence shown here is derived from an EMBL/GenBank/DDBJ whole genome shotgun (WGS) entry which is preliminary data.</text>
</comment>
<reference evidence="4 5" key="1">
    <citation type="submission" date="2019-02" db="EMBL/GenBank/DDBJ databases">
        <title>Kribbella capetownensis sp. nov. and Kribbella speibonae sp. nov., isolated from soil.</title>
        <authorList>
            <person name="Curtis S.M."/>
            <person name="Norton I."/>
            <person name="Everest G.J."/>
            <person name="Meyers P.R."/>
        </authorList>
    </citation>
    <scope>NUCLEOTIDE SEQUENCE [LARGE SCALE GENOMIC DNA]</scope>
    <source>
        <strain evidence="4 5">DSM 27082</strain>
    </source>
</reference>
<evidence type="ECO:0000313" key="4">
    <source>
        <dbReference type="EMBL" id="TCC33785.1"/>
    </source>
</evidence>
<feature type="domain" description="Clp R" evidence="3">
    <location>
        <begin position="1"/>
        <end position="102"/>
    </location>
</feature>
<protein>
    <recommendedName>
        <fullName evidence="3">Clp R domain-containing protein</fullName>
    </recommendedName>
</protein>
<dbReference type="InterPro" id="IPR036628">
    <property type="entry name" value="Clp_N_dom_sf"/>
</dbReference>
<evidence type="ECO:0000256" key="2">
    <source>
        <dbReference type="SAM" id="MobiDB-lite"/>
    </source>
</evidence>
<keyword evidence="5" id="KW-1185">Reference proteome</keyword>
<dbReference type="SUPFAM" id="SSF81923">
    <property type="entry name" value="Double Clp-N motif"/>
    <property type="match status" value="1"/>
</dbReference>
<proteinExistence type="predicted"/>